<dbReference type="OrthoDB" id="424852at2759"/>
<evidence type="ECO:0000313" key="2">
    <source>
        <dbReference type="EMBL" id="CAE7256890.1"/>
    </source>
</evidence>
<feature type="compositionally biased region" description="Basic and acidic residues" evidence="1">
    <location>
        <begin position="199"/>
        <end position="237"/>
    </location>
</feature>
<feature type="compositionally biased region" description="Basic and acidic residues" evidence="1">
    <location>
        <begin position="168"/>
        <end position="179"/>
    </location>
</feature>
<evidence type="ECO:0000313" key="3">
    <source>
        <dbReference type="Proteomes" id="UP000604046"/>
    </source>
</evidence>
<protein>
    <submittedName>
        <fullName evidence="2">Uncharacterized protein</fullName>
    </submittedName>
</protein>
<dbReference type="Proteomes" id="UP000604046">
    <property type="component" value="Unassembled WGS sequence"/>
</dbReference>
<feature type="region of interest" description="Disordered" evidence="1">
    <location>
        <begin position="144"/>
        <end position="266"/>
    </location>
</feature>
<reference evidence="2" key="1">
    <citation type="submission" date="2021-02" db="EMBL/GenBank/DDBJ databases">
        <authorList>
            <person name="Dougan E. K."/>
            <person name="Rhodes N."/>
            <person name="Thang M."/>
            <person name="Chan C."/>
        </authorList>
    </citation>
    <scope>NUCLEOTIDE SEQUENCE</scope>
</reference>
<feature type="compositionally biased region" description="Low complexity" evidence="1">
    <location>
        <begin position="238"/>
        <end position="252"/>
    </location>
</feature>
<comment type="caution">
    <text evidence="2">The sequence shown here is derived from an EMBL/GenBank/DDBJ whole genome shotgun (WGS) entry which is preliminary data.</text>
</comment>
<gene>
    <name evidence="2" type="ORF">SNAT2548_LOCUS13232</name>
</gene>
<name>A0A812MEZ2_9DINO</name>
<dbReference type="EMBL" id="CAJNDS010001369">
    <property type="protein sequence ID" value="CAE7256890.1"/>
    <property type="molecule type" value="Genomic_DNA"/>
</dbReference>
<keyword evidence="3" id="KW-1185">Reference proteome</keyword>
<dbReference type="AlphaFoldDB" id="A0A812MEZ2"/>
<accession>A0A812MEZ2</accession>
<evidence type="ECO:0000256" key="1">
    <source>
        <dbReference type="SAM" id="MobiDB-lite"/>
    </source>
</evidence>
<sequence>MAFSPESLPLAGQMILHNGAAYLRLEPASPTPAAPAPPAAAPEEPVAACAVRPVPDMDVDKPPTHADIQRNIDSGAILVHASRVAQTASAHRSLVTNIQKAPHLSVGISNGEWGVEAQRRLFELLRKAKRSRGRVLAIADKEEGHDDDQASMKLRKSKRSHAPVLAITDKEKGHDKILEPIEDFQDQANDPDPVENFDESGKRELPSSSKDDKDKCPDDMDKSKSTKADDKMSRRDPSNNSSSSSSSDSSTSENRKSNKKHKTEMVPLEDFERVSVAYDEAIAENNEFRQDIYAKDLRISELEDGLLAAQQQLEAYEREV</sequence>
<proteinExistence type="predicted"/>
<organism evidence="2 3">
    <name type="scientific">Symbiodinium natans</name>
    <dbReference type="NCBI Taxonomy" id="878477"/>
    <lineage>
        <taxon>Eukaryota</taxon>
        <taxon>Sar</taxon>
        <taxon>Alveolata</taxon>
        <taxon>Dinophyceae</taxon>
        <taxon>Suessiales</taxon>
        <taxon>Symbiodiniaceae</taxon>
        <taxon>Symbiodinium</taxon>
    </lineage>
</organism>